<dbReference type="SMART" id="SM00506">
    <property type="entry name" value="A1pp"/>
    <property type="match status" value="1"/>
</dbReference>
<organism evidence="3 4">
    <name type="scientific">Mycolicibacter heraklionensis</name>
    <dbReference type="NCBI Taxonomy" id="512402"/>
    <lineage>
        <taxon>Bacteria</taxon>
        <taxon>Bacillati</taxon>
        <taxon>Actinomycetota</taxon>
        <taxon>Actinomycetes</taxon>
        <taxon>Mycobacteriales</taxon>
        <taxon>Mycobacteriaceae</taxon>
        <taxon>Mycolicibacter</taxon>
    </lineage>
</organism>
<dbReference type="EMBL" id="CP080997">
    <property type="protein sequence ID" value="QZA08824.1"/>
    <property type="molecule type" value="Genomic_DNA"/>
</dbReference>
<dbReference type="GO" id="GO:0140291">
    <property type="term" value="P:peptidyl-glutamate ADP-deribosylation"/>
    <property type="evidence" value="ECO:0007669"/>
    <property type="project" value="TreeGrafter"/>
</dbReference>
<reference evidence="3" key="1">
    <citation type="submission" date="2021-08" db="EMBL/GenBank/DDBJ databases">
        <title>Whole genome sequencing of non-tuberculosis mycobacteria type-strains.</title>
        <authorList>
            <person name="Igarashi Y."/>
            <person name="Osugi A."/>
            <person name="Mitarai S."/>
        </authorList>
    </citation>
    <scope>NUCLEOTIDE SEQUENCE</scope>
    <source>
        <strain evidence="3">JCM 30995</strain>
    </source>
</reference>
<dbReference type="Pfam" id="PF01661">
    <property type="entry name" value="Macro"/>
    <property type="match status" value="1"/>
</dbReference>
<proteinExistence type="predicted"/>
<sequence length="367" mass="40611">MITYGKGDLLKADADALINTVNCVGIMGKGIALQFKRRYPENFKAYERACKHNEVRIGTMFVTETLELEGPRYIVNFPTKQHWRSPSQLSFIQAGLKDLIHVIQDLGLTSIAIPPLGAGNGGLDWRDVEPLLLESFSDLPDVRFILYAPTPGTRQIAPPKRIRMSWGRATLLHLMRSYIDQRRAAEPWEDTSGVSHLEIQKLMYFANEAEPKLSLSYAPGRYGPYSEKVRHLLTDIEGAYTSGFGDGSAKALNLEPVSLTNEGIRALDEYLRAGAEAPKVEQTVDTVLSTIRGFEGPYGVELLASTHWVVTHQGATDHAAAANAVRSWTKRKGRLYTDVRVGVALDRVLATAVGTYFAPGRDIPTNQ</sequence>
<evidence type="ECO:0000256" key="1">
    <source>
        <dbReference type="ARBA" id="ARBA00035885"/>
    </source>
</evidence>
<comment type="catalytic activity">
    <reaction evidence="1">
        <text>an N-(ADP-alpha-D-ribosyl)-thymidine in DNA + H2O = a thymidine in DNA + ADP-D-ribose</text>
        <dbReference type="Rhea" id="RHEA:71655"/>
        <dbReference type="Rhea" id="RHEA-COMP:13556"/>
        <dbReference type="Rhea" id="RHEA-COMP:18051"/>
        <dbReference type="ChEBI" id="CHEBI:15377"/>
        <dbReference type="ChEBI" id="CHEBI:57967"/>
        <dbReference type="ChEBI" id="CHEBI:137386"/>
        <dbReference type="ChEBI" id="CHEBI:191199"/>
    </reaction>
    <physiologicalReaction direction="left-to-right" evidence="1">
        <dbReference type="Rhea" id="RHEA:71656"/>
    </physiologicalReaction>
</comment>
<dbReference type="CDD" id="cd02901">
    <property type="entry name" value="Macro_Poa1p-like"/>
    <property type="match status" value="1"/>
</dbReference>
<protein>
    <submittedName>
        <fullName evidence="3">Macro domain-containing protein</fullName>
    </submittedName>
</protein>
<dbReference type="InterPro" id="IPR043472">
    <property type="entry name" value="Macro_dom-like"/>
</dbReference>
<dbReference type="SUPFAM" id="SSF52949">
    <property type="entry name" value="Macro domain-like"/>
    <property type="match status" value="1"/>
</dbReference>
<evidence type="ECO:0000313" key="3">
    <source>
        <dbReference type="EMBL" id="QZA08824.1"/>
    </source>
</evidence>
<gene>
    <name evidence="3" type="ORF">K3U94_06005</name>
</gene>
<name>A0A9X7ZG81_9MYCO</name>
<dbReference type="PANTHER" id="PTHR12521">
    <property type="entry name" value="PROTEIN C6ORF130"/>
    <property type="match status" value="1"/>
</dbReference>
<dbReference type="AlphaFoldDB" id="A0A9X7ZG81"/>
<feature type="domain" description="Macro" evidence="2">
    <location>
        <begin position="1"/>
        <end position="155"/>
    </location>
</feature>
<dbReference type="PROSITE" id="PS51154">
    <property type="entry name" value="MACRO"/>
    <property type="match status" value="1"/>
</dbReference>
<dbReference type="InterPro" id="IPR050892">
    <property type="entry name" value="ADP-ribose_metab_enzymes"/>
</dbReference>
<dbReference type="PANTHER" id="PTHR12521:SF0">
    <property type="entry name" value="ADP-RIBOSE GLYCOHYDROLASE OARD1"/>
    <property type="match status" value="1"/>
</dbReference>
<dbReference type="InterPro" id="IPR002589">
    <property type="entry name" value="Macro_dom"/>
</dbReference>
<dbReference type="RefSeq" id="WP_220695897.1">
    <property type="nucleotide sequence ID" value="NZ_CP080997.1"/>
</dbReference>
<evidence type="ECO:0000313" key="4">
    <source>
        <dbReference type="Proteomes" id="UP000825008"/>
    </source>
</evidence>
<accession>A0A9X7ZG81</accession>
<dbReference type="Proteomes" id="UP000825008">
    <property type="component" value="Chromosome"/>
</dbReference>
<dbReference type="Gene3D" id="3.40.220.10">
    <property type="entry name" value="Leucine Aminopeptidase, subunit E, domain 1"/>
    <property type="match status" value="1"/>
</dbReference>
<dbReference type="KEGG" id="mher:K3U94_06005"/>
<evidence type="ECO:0000259" key="2">
    <source>
        <dbReference type="PROSITE" id="PS51154"/>
    </source>
</evidence>